<keyword evidence="5" id="KW-1003">Cell membrane</keyword>
<dbReference type="CDD" id="cd21253">
    <property type="entry name" value="CH_MICALL2"/>
    <property type="match status" value="1"/>
</dbReference>
<dbReference type="SMART" id="SM00132">
    <property type="entry name" value="LIM"/>
    <property type="match status" value="1"/>
</dbReference>
<protein>
    <recommendedName>
        <fullName evidence="24">MICAL-like protein 1</fullName>
    </recommendedName>
</protein>
<evidence type="ECO:0000256" key="10">
    <source>
        <dbReference type="ARBA" id="ARBA00022833"/>
    </source>
</evidence>
<dbReference type="GO" id="GO:0005886">
    <property type="term" value="C:plasma membrane"/>
    <property type="evidence" value="ECO:0007669"/>
    <property type="project" value="UniProtKB-SubCell"/>
</dbReference>
<dbReference type="PROSITE" id="PS50023">
    <property type="entry name" value="LIM_DOMAIN_2"/>
    <property type="match status" value="1"/>
</dbReference>
<evidence type="ECO:0000313" key="22">
    <source>
        <dbReference type="EMBL" id="KAG8436315.1"/>
    </source>
</evidence>
<gene>
    <name evidence="22" type="ORF">GDO86_007426</name>
</gene>
<evidence type="ECO:0000256" key="12">
    <source>
        <dbReference type="ARBA" id="ARBA00023054"/>
    </source>
</evidence>
<evidence type="ECO:0000256" key="15">
    <source>
        <dbReference type="ARBA" id="ARBA00023273"/>
    </source>
</evidence>
<keyword evidence="10 16" id="KW-0862">Zinc</keyword>
<dbReference type="Proteomes" id="UP000812440">
    <property type="component" value="Chromosome 4"/>
</dbReference>
<keyword evidence="14" id="KW-0206">Cytoskeleton</keyword>
<feature type="compositionally biased region" description="Low complexity" evidence="18">
    <location>
        <begin position="434"/>
        <end position="448"/>
    </location>
</feature>
<keyword evidence="12 17" id="KW-0175">Coiled coil</keyword>
<dbReference type="InterPro" id="IPR001715">
    <property type="entry name" value="CH_dom"/>
</dbReference>
<dbReference type="InterPro" id="IPR050540">
    <property type="entry name" value="F-actin_Monoox_Mical"/>
</dbReference>
<dbReference type="Pfam" id="PF12130">
    <property type="entry name" value="bMERB_dom"/>
    <property type="match status" value="1"/>
</dbReference>
<keyword evidence="11 16" id="KW-0440">LIM domain</keyword>
<feature type="region of interest" description="Disordered" evidence="18">
    <location>
        <begin position="215"/>
        <end position="597"/>
    </location>
</feature>
<dbReference type="CDD" id="cd09444">
    <property type="entry name" value="LIM_Mical_like_1"/>
    <property type="match status" value="1"/>
</dbReference>
<dbReference type="GO" id="GO:0005856">
    <property type="term" value="C:cytoskeleton"/>
    <property type="evidence" value="ECO:0007669"/>
    <property type="project" value="UniProtKB-SubCell"/>
</dbReference>
<comment type="caution">
    <text evidence="22">The sequence shown here is derived from an EMBL/GenBank/DDBJ whole genome shotgun (WGS) entry which is preliminary data.</text>
</comment>
<dbReference type="SUPFAM" id="SSF57716">
    <property type="entry name" value="Glucocorticoid receptor-like (DNA-binding domain)"/>
    <property type="match status" value="2"/>
</dbReference>
<dbReference type="SUPFAM" id="SSF47576">
    <property type="entry name" value="Calponin-homology domain, CH-domain"/>
    <property type="match status" value="1"/>
</dbReference>
<keyword evidence="8 16" id="KW-0479">Metal-binding</keyword>
<dbReference type="PROSITE" id="PS51848">
    <property type="entry name" value="BMERB"/>
    <property type="match status" value="1"/>
</dbReference>
<evidence type="ECO:0000256" key="1">
    <source>
        <dbReference type="ARBA" id="ARBA00004172"/>
    </source>
</evidence>
<evidence type="ECO:0000256" key="13">
    <source>
        <dbReference type="ARBA" id="ARBA00023136"/>
    </source>
</evidence>
<dbReference type="GO" id="GO:0055037">
    <property type="term" value="C:recycling endosome"/>
    <property type="evidence" value="ECO:0007669"/>
    <property type="project" value="UniProtKB-SubCell"/>
</dbReference>
<evidence type="ECO:0000256" key="4">
    <source>
        <dbReference type="ARBA" id="ARBA00004316"/>
    </source>
</evidence>
<dbReference type="SMART" id="SM00033">
    <property type="entry name" value="CH"/>
    <property type="match status" value="1"/>
</dbReference>
<evidence type="ECO:0000256" key="2">
    <source>
        <dbReference type="ARBA" id="ARBA00004202"/>
    </source>
</evidence>
<evidence type="ECO:0000256" key="11">
    <source>
        <dbReference type="ARBA" id="ARBA00023038"/>
    </source>
</evidence>
<dbReference type="InterPro" id="IPR001781">
    <property type="entry name" value="Znf_LIM"/>
</dbReference>
<dbReference type="Pfam" id="PF00307">
    <property type="entry name" value="CH"/>
    <property type="match status" value="1"/>
</dbReference>
<evidence type="ECO:0000256" key="17">
    <source>
        <dbReference type="SAM" id="Coils"/>
    </source>
</evidence>
<dbReference type="GO" id="GO:0042995">
    <property type="term" value="C:cell projection"/>
    <property type="evidence" value="ECO:0007669"/>
    <property type="project" value="UniProtKB-SubCell"/>
</dbReference>
<feature type="compositionally biased region" description="Acidic residues" evidence="18">
    <location>
        <begin position="380"/>
        <end position="389"/>
    </location>
</feature>
<feature type="compositionally biased region" description="Polar residues" evidence="18">
    <location>
        <begin position="288"/>
        <end position="297"/>
    </location>
</feature>
<evidence type="ECO:0008006" key="24">
    <source>
        <dbReference type="Google" id="ProtNLM"/>
    </source>
</evidence>
<evidence type="ECO:0000256" key="18">
    <source>
        <dbReference type="SAM" id="MobiDB-lite"/>
    </source>
</evidence>
<evidence type="ECO:0000256" key="9">
    <source>
        <dbReference type="ARBA" id="ARBA00022753"/>
    </source>
</evidence>
<feature type="compositionally biased region" description="Pro residues" evidence="18">
    <location>
        <begin position="235"/>
        <end position="244"/>
    </location>
</feature>
<keyword evidence="13" id="KW-0472">Membrane</keyword>
<dbReference type="Gene3D" id="2.10.110.10">
    <property type="entry name" value="Cysteine Rich Protein"/>
    <property type="match status" value="1"/>
</dbReference>
<feature type="compositionally biased region" description="Polar residues" evidence="18">
    <location>
        <begin position="562"/>
        <end position="574"/>
    </location>
</feature>
<dbReference type="AlphaFoldDB" id="A0A8T2ITN5"/>
<feature type="compositionally biased region" description="Basic and acidic residues" evidence="18">
    <location>
        <begin position="776"/>
        <end position="795"/>
    </location>
</feature>
<dbReference type="GO" id="GO:0046872">
    <property type="term" value="F:metal ion binding"/>
    <property type="evidence" value="ECO:0007669"/>
    <property type="project" value="UniProtKB-KW"/>
</dbReference>
<evidence type="ECO:0000256" key="5">
    <source>
        <dbReference type="ARBA" id="ARBA00022475"/>
    </source>
</evidence>
<feature type="domain" description="BMERB" evidence="21">
    <location>
        <begin position="597"/>
        <end position="744"/>
    </location>
</feature>
<dbReference type="SMART" id="SM01203">
    <property type="entry name" value="DUF3585"/>
    <property type="match status" value="1"/>
</dbReference>
<evidence type="ECO:0000256" key="14">
    <source>
        <dbReference type="ARBA" id="ARBA00023212"/>
    </source>
</evidence>
<reference evidence="22" key="1">
    <citation type="thesis" date="2020" institute="ProQuest LLC" country="789 East Eisenhower Parkway, Ann Arbor, MI, USA">
        <title>Comparative Genomics and Chromosome Evolution.</title>
        <authorList>
            <person name="Mudd A.B."/>
        </authorList>
    </citation>
    <scope>NUCLEOTIDE SEQUENCE</scope>
    <source>
        <strain evidence="22">Female2</strain>
        <tissue evidence="22">Blood</tissue>
    </source>
</reference>
<feature type="compositionally biased region" description="Low complexity" evidence="18">
    <location>
        <begin position="496"/>
        <end position="524"/>
    </location>
</feature>
<keyword evidence="6" id="KW-0963">Cytoplasm</keyword>
<feature type="compositionally biased region" description="Basic and acidic residues" evidence="18">
    <location>
        <begin position="357"/>
        <end position="368"/>
    </location>
</feature>
<proteinExistence type="predicted"/>
<dbReference type="FunFam" id="1.10.418.10:FF:000055">
    <property type="entry name" value="MICAL-like protein 2"/>
    <property type="match status" value="1"/>
</dbReference>
<evidence type="ECO:0000256" key="3">
    <source>
        <dbReference type="ARBA" id="ARBA00004245"/>
    </source>
</evidence>
<dbReference type="InterPro" id="IPR036872">
    <property type="entry name" value="CH_dom_sf"/>
</dbReference>
<keyword evidence="7" id="KW-0597">Phosphoprotein</keyword>
<evidence type="ECO:0000256" key="8">
    <source>
        <dbReference type="ARBA" id="ARBA00022723"/>
    </source>
</evidence>
<evidence type="ECO:0000259" key="20">
    <source>
        <dbReference type="PROSITE" id="PS50023"/>
    </source>
</evidence>
<feature type="domain" description="LIM zinc-binding" evidence="20">
    <location>
        <begin position="154"/>
        <end position="216"/>
    </location>
</feature>
<dbReference type="OrthoDB" id="8062037at2759"/>
<dbReference type="InterPro" id="IPR022735">
    <property type="entry name" value="bMERB_dom"/>
</dbReference>
<feature type="compositionally biased region" description="Polar residues" evidence="18">
    <location>
        <begin position="449"/>
        <end position="459"/>
    </location>
</feature>
<feature type="region of interest" description="Disordered" evidence="18">
    <location>
        <begin position="111"/>
        <end position="147"/>
    </location>
</feature>
<dbReference type="PANTHER" id="PTHR23167">
    <property type="entry name" value="CALPONIN HOMOLOGY DOMAIN-CONTAINING PROTEIN DDB_G0272472-RELATED"/>
    <property type="match status" value="1"/>
</dbReference>
<dbReference type="EMBL" id="JAACNH010000007">
    <property type="protein sequence ID" value="KAG8436315.1"/>
    <property type="molecule type" value="Genomic_DNA"/>
</dbReference>
<keyword evidence="9" id="KW-0967">Endosome</keyword>
<feature type="region of interest" description="Disordered" evidence="18">
    <location>
        <begin position="747"/>
        <end position="795"/>
    </location>
</feature>
<dbReference type="Pfam" id="PF00412">
    <property type="entry name" value="LIM"/>
    <property type="match status" value="1"/>
</dbReference>
<dbReference type="PROSITE" id="PS00478">
    <property type="entry name" value="LIM_DOMAIN_1"/>
    <property type="match status" value="1"/>
</dbReference>
<dbReference type="PANTHER" id="PTHR23167:SF89">
    <property type="entry name" value="MICAL-LIKE PROTEIN 1"/>
    <property type="match status" value="1"/>
</dbReference>
<comment type="subcellular location">
    <subcellularLocation>
        <location evidence="2">Cell membrane</location>
        <topology evidence="2">Peripheral membrane protein</topology>
    </subcellularLocation>
    <subcellularLocation>
        <location evidence="4">Cell projection</location>
    </subcellularLocation>
    <subcellularLocation>
        <location evidence="3">Cytoplasm</location>
        <location evidence="3">Cytoskeleton</location>
    </subcellularLocation>
    <subcellularLocation>
        <location evidence="1">Recycling endosome</location>
    </subcellularLocation>
</comment>
<feature type="domain" description="Calponin-homology (CH)" evidence="19">
    <location>
        <begin position="2"/>
        <end position="108"/>
    </location>
</feature>
<keyword evidence="15" id="KW-0966">Cell projection</keyword>
<keyword evidence="23" id="KW-1185">Reference proteome</keyword>
<dbReference type="PROSITE" id="PS50021">
    <property type="entry name" value="CH"/>
    <property type="match status" value="1"/>
</dbReference>
<feature type="compositionally biased region" description="Basic residues" evidence="18">
    <location>
        <begin position="755"/>
        <end position="767"/>
    </location>
</feature>
<evidence type="ECO:0000256" key="6">
    <source>
        <dbReference type="ARBA" id="ARBA00022490"/>
    </source>
</evidence>
<feature type="compositionally biased region" description="Basic and acidic residues" evidence="18">
    <location>
        <begin position="313"/>
        <end position="325"/>
    </location>
</feature>
<evidence type="ECO:0000256" key="16">
    <source>
        <dbReference type="PROSITE-ProRule" id="PRU00125"/>
    </source>
</evidence>
<evidence type="ECO:0000256" key="7">
    <source>
        <dbReference type="ARBA" id="ARBA00022553"/>
    </source>
</evidence>
<feature type="coiled-coil region" evidence="17">
    <location>
        <begin position="607"/>
        <end position="641"/>
    </location>
</feature>
<evidence type="ECO:0000313" key="23">
    <source>
        <dbReference type="Proteomes" id="UP000812440"/>
    </source>
</evidence>
<dbReference type="Gene3D" id="1.10.418.10">
    <property type="entry name" value="Calponin-like domain"/>
    <property type="match status" value="1"/>
</dbReference>
<accession>A0A8T2ITN5</accession>
<evidence type="ECO:0000259" key="21">
    <source>
        <dbReference type="PROSITE" id="PS51848"/>
    </source>
</evidence>
<organism evidence="22 23">
    <name type="scientific">Hymenochirus boettgeri</name>
    <name type="common">Congo dwarf clawed frog</name>
    <dbReference type="NCBI Taxonomy" id="247094"/>
    <lineage>
        <taxon>Eukaryota</taxon>
        <taxon>Metazoa</taxon>
        <taxon>Chordata</taxon>
        <taxon>Craniata</taxon>
        <taxon>Vertebrata</taxon>
        <taxon>Euteleostomi</taxon>
        <taxon>Amphibia</taxon>
        <taxon>Batrachia</taxon>
        <taxon>Anura</taxon>
        <taxon>Pipoidea</taxon>
        <taxon>Pipidae</taxon>
        <taxon>Pipinae</taxon>
        <taxon>Hymenochirus</taxon>
    </lineage>
</organism>
<name>A0A8T2ITN5_9PIPI</name>
<sequence>MMSASRTLQLWCSKQCDGYPGVHISDLSSSFRDGLAFCALIHRHRPDLIDFDSLSKENVFENNRLAFEVAERELDIPALLDPEDMVSMKVPDRLSIMTYVSQYYNHFRDSSPVGKPQLKQASSSEPNCKEPSGDSLPQENQDASISSTRSSFSSTCNLCHQHVHLVQRYLAEGKLYHRQCFRCKDCAGTLLPGAYQPGPDAGTFVCTHHYHRTRISPESEEDDTIQKARQIPNKPCTPPKPPICNNPQTELHPDFSPNVRPVPAPRRQSDVTPQPLPRSHLAVEQSPERPTSLTNGVQKMLLPPVPKPRSRQRSSERDEKGKKDPPWISLVQASEPKKRVAPPPPALLQKQELGDENPPKSADHREDTSPPSKPIPSNPFEDEDEEEDASSLKPSHPWYGITPTSSPKNRKRLAPKAPNASPLARHTNLASWLSHSEPPSGSPSPALSTESLPTDSSKSQDPENLPKCSSEPTIHSPEKPGHSSIENSTYLIAEITNSSTNTSLSSSSEIAQESPPPEKLLSPSRPAPPAPTVRSPDTATEDRMSSEPNQLAKPSCKENPFNRKTTPTTSPVNRKSTKGPKPARPPAPGHGFPLIKRKVQADDYIPEDEIQMEMETIELRLDELEQRGVELEEKLRKMETESDEDGLLVDWFKLIQEKHTLVRRESELVYTIKQQSLEQRQADVEYELRCLLNKPEKDWLDEDKEREQVLMKELVTLIEQRNAIVKCLDEDRKREEEEDKLIEAMIQKKDFHSDPHKKKKGKFKPLKVLKILSPKQESKVKSPKDKNKELDKAKR</sequence>
<evidence type="ECO:0000259" key="19">
    <source>
        <dbReference type="PROSITE" id="PS50021"/>
    </source>
</evidence>